<dbReference type="InterPro" id="IPR000531">
    <property type="entry name" value="Beta-barrel_TonB"/>
</dbReference>
<keyword evidence="13" id="KW-0732">Signal</keyword>
<feature type="chain" id="PRO_5046753874" evidence="13">
    <location>
        <begin position="26"/>
        <end position="786"/>
    </location>
</feature>
<organism evidence="16 17">
    <name type="scientific">Hirschia litorea</name>
    <dbReference type="NCBI Taxonomy" id="1199156"/>
    <lineage>
        <taxon>Bacteria</taxon>
        <taxon>Pseudomonadati</taxon>
        <taxon>Pseudomonadota</taxon>
        <taxon>Alphaproteobacteria</taxon>
        <taxon>Hyphomonadales</taxon>
        <taxon>Hyphomonadaceae</taxon>
        <taxon>Hirschia</taxon>
    </lineage>
</organism>
<keyword evidence="7" id="KW-0406">Ion transport</keyword>
<evidence type="ECO:0000256" key="8">
    <source>
        <dbReference type="ARBA" id="ARBA00023077"/>
    </source>
</evidence>
<evidence type="ECO:0000256" key="2">
    <source>
        <dbReference type="ARBA" id="ARBA00022448"/>
    </source>
</evidence>
<dbReference type="Pfam" id="PF07715">
    <property type="entry name" value="Plug"/>
    <property type="match status" value="1"/>
</dbReference>
<evidence type="ECO:0000256" key="6">
    <source>
        <dbReference type="ARBA" id="ARBA00023004"/>
    </source>
</evidence>
<dbReference type="InterPro" id="IPR037066">
    <property type="entry name" value="Plug_dom_sf"/>
</dbReference>
<proteinExistence type="inferred from homology"/>
<feature type="domain" description="TonB-dependent receptor-like beta-barrel" evidence="14">
    <location>
        <begin position="321"/>
        <end position="728"/>
    </location>
</feature>
<keyword evidence="3 11" id="KW-1134">Transmembrane beta strand</keyword>
<dbReference type="Proteomes" id="UP001596492">
    <property type="component" value="Unassembled WGS sequence"/>
</dbReference>
<evidence type="ECO:0000256" key="11">
    <source>
        <dbReference type="PROSITE-ProRule" id="PRU01360"/>
    </source>
</evidence>
<dbReference type="Gene3D" id="2.170.130.10">
    <property type="entry name" value="TonB-dependent receptor, plug domain"/>
    <property type="match status" value="1"/>
</dbReference>
<keyword evidence="9 11" id="KW-0472">Membrane</keyword>
<evidence type="ECO:0000256" key="3">
    <source>
        <dbReference type="ARBA" id="ARBA00022452"/>
    </source>
</evidence>
<name>A0ABW2IGS6_9PROT</name>
<reference evidence="17" key="1">
    <citation type="journal article" date="2019" name="Int. J. Syst. Evol. Microbiol.">
        <title>The Global Catalogue of Microorganisms (GCM) 10K type strain sequencing project: providing services to taxonomists for standard genome sequencing and annotation.</title>
        <authorList>
            <consortium name="The Broad Institute Genomics Platform"/>
            <consortium name="The Broad Institute Genome Sequencing Center for Infectious Disease"/>
            <person name="Wu L."/>
            <person name="Ma J."/>
        </authorList>
    </citation>
    <scope>NUCLEOTIDE SEQUENCE [LARGE SCALE GENOMIC DNA]</scope>
    <source>
        <strain evidence="17">CCUG 51308</strain>
    </source>
</reference>
<keyword evidence="4" id="KW-0410">Iron transport</keyword>
<comment type="similarity">
    <text evidence="11 12">Belongs to the TonB-dependent receptor family.</text>
</comment>
<dbReference type="Pfam" id="PF00593">
    <property type="entry name" value="TonB_dep_Rec_b-barrel"/>
    <property type="match status" value="1"/>
</dbReference>
<dbReference type="EMBL" id="JBHTBR010000002">
    <property type="protein sequence ID" value="MFC7290279.1"/>
    <property type="molecule type" value="Genomic_DNA"/>
</dbReference>
<evidence type="ECO:0000313" key="17">
    <source>
        <dbReference type="Proteomes" id="UP001596492"/>
    </source>
</evidence>
<feature type="signal peptide" evidence="13">
    <location>
        <begin position="1"/>
        <end position="25"/>
    </location>
</feature>
<keyword evidence="6" id="KW-0408">Iron</keyword>
<keyword evidence="8 12" id="KW-0798">TonB box</keyword>
<dbReference type="PANTHER" id="PTHR32552">
    <property type="entry name" value="FERRICHROME IRON RECEPTOR-RELATED"/>
    <property type="match status" value="1"/>
</dbReference>
<dbReference type="PANTHER" id="PTHR32552:SF81">
    <property type="entry name" value="TONB-DEPENDENT OUTER MEMBRANE RECEPTOR"/>
    <property type="match status" value="1"/>
</dbReference>
<dbReference type="InterPro" id="IPR012910">
    <property type="entry name" value="Plug_dom"/>
</dbReference>
<sequence>MSKKVLLTTAAIAVMANAQPVFAQAADGDNTATEKKSIQSTIVVTGRKKAETLLEAPISVSAFNAEMLEAAGAISAKDIADLTPGLQIEGDLGRESERPVIRGVANIQATVSQPVGLYIDGVFVRSGLISSMLDNVERVEVLKGPQGALYGRSTYGGVINYLTKKPSEEFEGNFSATYAQHDQVELGGNISGQILPGVNGLIGGRYYTYGGEYDNVNDNTRGARDVGEENTTAYYGALNFVPESMPKFEANIRGYYSNDEDGQFAGHLYGTPFNNSVPAGGNACPNVIRSYFCGTVSTPDELDIATAVNQGDVLNVTGPAGPAVAAWDFRAGSERETARIWGDVSYDLTDDITVLYQGGYTKESSHTILNQSYSPVVVGNSFGSFYSDWVTDDRNKTEYMSHEVRFNGSIGDKIEWLGGVFYYDEEDENTDRSILEADLGFGGLNKLNEKSIFGSIEFKPIDALSIGLEGRAYESERDTTLVAGGNAVGDTLSKTEDGFTYRVTGDYTLPNGGLLYASVSTGNKAGGFNSAVDPNDPNEAPFLEYDEELATQYEIGFKTDYADGRGNFTAAIFRTELTDQQLSQVVIFNEGTPQQTQETVVLNVGETEINGFELDTTFAVTDNLTIGASWATADSEIKEGTDDAQRTTIDDIDDGIVGPGTGSLAGYKVPRVSKNSGAVNASYTFGDVGGWENTIRMDGIYSSSRYAQVHNLQETGDRFKLNLRYTLGHDDSGTQLVFWGKNVLDDDTASNVFRYVDPGNFRFFGRAHVVFMPRGRQVGVTLKKSF</sequence>
<evidence type="ECO:0000259" key="15">
    <source>
        <dbReference type="Pfam" id="PF07715"/>
    </source>
</evidence>
<accession>A0ABW2IGS6</accession>
<protein>
    <submittedName>
        <fullName evidence="16">TonB-dependent receptor</fullName>
    </submittedName>
</protein>
<evidence type="ECO:0000256" key="7">
    <source>
        <dbReference type="ARBA" id="ARBA00023065"/>
    </source>
</evidence>
<dbReference type="Gene3D" id="2.40.170.20">
    <property type="entry name" value="TonB-dependent receptor, beta-barrel domain"/>
    <property type="match status" value="1"/>
</dbReference>
<dbReference type="PROSITE" id="PS52016">
    <property type="entry name" value="TONB_DEPENDENT_REC_3"/>
    <property type="match status" value="1"/>
</dbReference>
<comment type="caution">
    <text evidence="16">The sequence shown here is derived from an EMBL/GenBank/DDBJ whole genome shotgun (WGS) entry which is preliminary data.</text>
</comment>
<comment type="subcellular location">
    <subcellularLocation>
        <location evidence="1 11">Cell outer membrane</location>
        <topology evidence="1 11">Multi-pass membrane protein</topology>
    </subcellularLocation>
</comment>
<keyword evidence="2 11" id="KW-0813">Transport</keyword>
<keyword evidence="16" id="KW-0675">Receptor</keyword>
<evidence type="ECO:0000256" key="4">
    <source>
        <dbReference type="ARBA" id="ARBA00022496"/>
    </source>
</evidence>
<keyword evidence="10 11" id="KW-0998">Cell outer membrane</keyword>
<evidence type="ECO:0000313" key="16">
    <source>
        <dbReference type="EMBL" id="MFC7290279.1"/>
    </source>
</evidence>
<dbReference type="RefSeq" id="WP_382165039.1">
    <property type="nucleotide sequence ID" value="NZ_JBHTBR010000002.1"/>
</dbReference>
<evidence type="ECO:0000256" key="5">
    <source>
        <dbReference type="ARBA" id="ARBA00022692"/>
    </source>
</evidence>
<feature type="domain" description="TonB-dependent receptor plug" evidence="15">
    <location>
        <begin position="53"/>
        <end position="158"/>
    </location>
</feature>
<evidence type="ECO:0000256" key="10">
    <source>
        <dbReference type="ARBA" id="ARBA00023237"/>
    </source>
</evidence>
<keyword evidence="17" id="KW-1185">Reference proteome</keyword>
<keyword evidence="5 11" id="KW-0812">Transmembrane</keyword>
<evidence type="ECO:0000256" key="13">
    <source>
        <dbReference type="SAM" id="SignalP"/>
    </source>
</evidence>
<evidence type="ECO:0000256" key="12">
    <source>
        <dbReference type="RuleBase" id="RU003357"/>
    </source>
</evidence>
<dbReference type="InterPro" id="IPR036942">
    <property type="entry name" value="Beta-barrel_TonB_sf"/>
</dbReference>
<evidence type="ECO:0000256" key="9">
    <source>
        <dbReference type="ARBA" id="ARBA00023136"/>
    </source>
</evidence>
<evidence type="ECO:0000256" key="1">
    <source>
        <dbReference type="ARBA" id="ARBA00004571"/>
    </source>
</evidence>
<dbReference type="SUPFAM" id="SSF56935">
    <property type="entry name" value="Porins"/>
    <property type="match status" value="1"/>
</dbReference>
<evidence type="ECO:0000259" key="14">
    <source>
        <dbReference type="Pfam" id="PF00593"/>
    </source>
</evidence>
<dbReference type="InterPro" id="IPR039426">
    <property type="entry name" value="TonB-dep_rcpt-like"/>
</dbReference>
<gene>
    <name evidence="16" type="ORF">ACFQS8_01505</name>
</gene>